<dbReference type="InterPro" id="IPR041378">
    <property type="entry name" value="S-layer_SbsC_C"/>
</dbReference>
<name>A0ABS5LBS5_9BACI</name>
<sequence length="321" mass="35558">MKKMLVTGMTAAMLITPLAAVSTPAPSAYAAATSSAQSREAVKQGDLLLKSLNVYKNTVSMGNIDEINELYDGLTKQLSIVEKAIGKVSGLSNRNMLLSKYAVPAKKEIERTIYEVSQLRLLSTILIGLDEDEYYTYDTDMAKLERMKKRASAIKEAGGYKALPASINLDLRKAEAFAAGYNLSYYDYWVDESTGAEPDIDDADLYYDDLTRYLKQTEMKIGQVADKTYRTSLLQEFVAPAKVTVERTKYEISQLRLMNLVSELIDAGNIEEAKTQFSKLEGLKTRAAAIKEAGGYEPLAKAIRDELLAYETDLKAVLEGK</sequence>
<evidence type="ECO:0000313" key="3">
    <source>
        <dbReference type="EMBL" id="MBS2968099.1"/>
    </source>
</evidence>
<organism evidence="3 4">
    <name type="scientific">Metabacillus flavus</name>
    <dbReference type="NCBI Taxonomy" id="2823519"/>
    <lineage>
        <taxon>Bacteria</taxon>
        <taxon>Bacillati</taxon>
        <taxon>Bacillota</taxon>
        <taxon>Bacilli</taxon>
        <taxon>Bacillales</taxon>
        <taxon>Bacillaceae</taxon>
        <taxon>Metabacillus</taxon>
    </lineage>
</organism>
<protein>
    <recommendedName>
        <fullName evidence="2">SbsC C-terminal domain-containing protein</fullName>
    </recommendedName>
</protein>
<evidence type="ECO:0000313" key="4">
    <source>
        <dbReference type="Proteomes" id="UP000682403"/>
    </source>
</evidence>
<comment type="caution">
    <text evidence="3">The sequence shown here is derived from an EMBL/GenBank/DDBJ whole genome shotgun (WGS) entry which is preliminary data.</text>
</comment>
<gene>
    <name evidence="3" type="ORF">J9317_04935</name>
</gene>
<dbReference type="Gene3D" id="1.20.58.780">
    <property type="match status" value="2"/>
</dbReference>
<feature type="domain" description="SbsC C-terminal" evidence="2">
    <location>
        <begin position="39"/>
        <end position="106"/>
    </location>
</feature>
<evidence type="ECO:0000259" key="2">
    <source>
        <dbReference type="Pfam" id="PF18058"/>
    </source>
</evidence>
<feature type="signal peptide" evidence="1">
    <location>
        <begin position="1"/>
        <end position="30"/>
    </location>
</feature>
<keyword evidence="4" id="KW-1185">Reference proteome</keyword>
<dbReference type="EMBL" id="JAGVRK010000001">
    <property type="protein sequence ID" value="MBS2968099.1"/>
    <property type="molecule type" value="Genomic_DNA"/>
</dbReference>
<dbReference type="Proteomes" id="UP000682403">
    <property type="component" value="Unassembled WGS sequence"/>
</dbReference>
<dbReference type="Pfam" id="PF18058">
    <property type="entry name" value="SbsC_C"/>
    <property type="match status" value="1"/>
</dbReference>
<reference evidence="3 4" key="1">
    <citation type="submission" date="2021-04" db="EMBL/GenBank/DDBJ databases">
        <title>Metabacillus sp. strain KIGAM252 whole genome sequence.</title>
        <authorList>
            <person name="Seo M.-J."/>
            <person name="Cho E.-S."/>
            <person name="Hwang C.Y."/>
            <person name="Yoon D.J."/>
        </authorList>
    </citation>
    <scope>NUCLEOTIDE SEQUENCE [LARGE SCALE GENOMIC DNA]</scope>
    <source>
        <strain evidence="3 4">KIGAM252</strain>
    </source>
</reference>
<keyword evidence="1" id="KW-0732">Signal</keyword>
<proteinExistence type="predicted"/>
<feature type="chain" id="PRO_5045914144" description="SbsC C-terminal domain-containing protein" evidence="1">
    <location>
        <begin position="31"/>
        <end position="321"/>
    </location>
</feature>
<evidence type="ECO:0000256" key="1">
    <source>
        <dbReference type="SAM" id="SignalP"/>
    </source>
</evidence>
<accession>A0ABS5LBS5</accession>